<dbReference type="InParanoid" id="A0A0H2R734"/>
<dbReference type="Proteomes" id="UP000053477">
    <property type="component" value="Unassembled WGS sequence"/>
</dbReference>
<dbReference type="STRING" id="27342.A0A0H2R734"/>
<evidence type="ECO:0000256" key="1">
    <source>
        <dbReference type="SAM" id="MobiDB-lite"/>
    </source>
</evidence>
<evidence type="ECO:0000313" key="3">
    <source>
        <dbReference type="Proteomes" id="UP000053477"/>
    </source>
</evidence>
<organism evidence="2 3">
    <name type="scientific">Schizopora paradoxa</name>
    <dbReference type="NCBI Taxonomy" id="27342"/>
    <lineage>
        <taxon>Eukaryota</taxon>
        <taxon>Fungi</taxon>
        <taxon>Dikarya</taxon>
        <taxon>Basidiomycota</taxon>
        <taxon>Agaricomycotina</taxon>
        <taxon>Agaricomycetes</taxon>
        <taxon>Hymenochaetales</taxon>
        <taxon>Schizoporaceae</taxon>
        <taxon>Schizopora</taxon>
    </lineage>
</organism>
<keyword evidence="3" id="KW-1185">Reference proteome</keyword>
<evidence type="ECO:0000313" key="2">
    <source>
        <dbReference type="EMBL" id="KLO05293.1"/>
    </source>
</evidence>
<name>A0A0H2R734_9AGAM</name>
<dbReference type="OrthoDB" id="2686689at2759"/>
<protein>
    <submittedName>
        <fullName evidence="2">Uncharacterized protein</fullName>
    </submittedName>
</protein>
<sequence length="181" mass="20125">MKPHKLGIRNNAVHASSDQPEGEEIQVVTHVQTGTPTSNQMDLAEEWGISYKTIHCKHPRLQPYSTQAAPLPTTTRFARPPPQAGIEAAVIPAPHRQSRARGRRELNNKELSNLVQECFTLFQCFGRNMLTGFMACPELDAAALCINGIPQLFGDRIERWVYAVAGPNALWHHDGQHSEPS</sequence>
<proteinExistence type="predicted"/>
<dbReference type="AlphaFoldDB" id="A0A0H2R734"/>
<dbReference type="EMBL" id="KQ086331">
    <property type="protein sequence ID" value="KLO05293.1"/>
    <property type="molecule type" value="Genomic_DNA"/>
</dbReference>
<accession>A0A0H2R734</accession>
<reference evidence="2 3" key="1">
    <citation type="submission" date="2015-04" db="EMBL/GenBank/DDBJ databases">
        <title>Complete genome sequence of Schizopora paradoxa KUC8140, a cosmopolitan wood degrader in East Asia.</title>
        <authorList>
            <consortium name="DOE Joint Genome Institute"/>
            <person name="Min B."/>
            <person name="Park H."/>
            <person name="Jang Y."/>
            <person name="Kim J.-J."/>
            <person name="Kim K.H."/>
            <person name="Pangilinan J."/>
            <person name="Lipzen A."/>
            <person name="Riley R."/>
            <person name="Grigoriev I.V."/>
            <person name="Spatafora J.W."/>
            <person name="Choi I.-G."/>
        </authorList>
    </citation>
    <scope>NUCLEOTIDE SEQUENCE [LARGE SCALE GENOMIC DNA]</scope>
    <source>
        <strain evidence="2 3">KUC8140</strain>
    </source>
</reference>
<gene>
    <name evidence="2" type="ORF">SCHPADRAFT_896384</name>
</gene>
<feature type="region of interest" description="Disordered" evidence="1">
    <location>
        <begin position="1"/>
        <end position="23"/>
    </location>
</feature>